<dbReference type="GO" id="GO:0016020">
    <property type="term" value="C:membrane"/>
    <property type="evidence" value="ECO:0007669"/>
    <property type="project" value="UniProtKB-SubCell"/>
</dbReference>
<organism evidence="7 8">
    <name type="scientific">Vitrella brassicaformis (strain CCMP3155)</name>
    <dbReference type="NCBI Taxonomy" id="1169540"/>
    <lineage>
        <taxon>Eukaryota</taxon>
        <taxon>Sar</taxon>
        <taxon>Alveolata</taxon>
        <taxon>Colpodellida</taxon>
        <taxon>Vitrellaceae</taxon>
        <taxon>Vitrella</taxon>
    </lineage>
</organism>
<dbReference type="GO" id="GO:0005802">
    <property type="term" value="C:trans-Golgi network"/>
    <property type="evidence" value="ECO:0007669"/>
    <property type="project" value="TreeGrafter"/>
</dbReference>
<dbReference type="PhylomeDB" id="A0A0G4FG04"/>
<feature type="transmembrane region" description="Helical" evidence="6">
    <location>
        <begin position="124"/>
        <end position="144"/>
    </location>
</feature>
<dbReference type="GO" id="GO:0006888">
    <property type="term" value="P:endoplasmic reticulum to Golgi vesicle-mediated transport"/>
    <property type="evidence" value="ECO:0007669"/>
    <property type="project" value="InterPro"/>
</dbReference>
<dbReference type="OrthoDB" id="440385at2759"/>
<dbReference type="FunCoup" id="A0A0G4FG04">
    <property type="interactions" value="284"/>
</dbReference>
<protein>
    <recommendedName>
        <fullName evidence="9">Protein YIPF</fullName>
    </recommendedName>
</protein>
<evidence type="ECO:0000256" key="5">
    <source>
        <dbReference type="ARBA" id="ARBA00023136"/>
    </source>
</evidence>
<evidence type="ECO:0000313" key="7">
    <source>
        <dbReference type="EMBL" id="CEM11783.1"/>
    </source>
</evidence>
<dbReference type="EMBL" id="CDMY01000425">
    <property type="protein sequence ID" value="CEM11783.1"/>
    <property type="molecule type" value="Genomic_DNA"/>
</dbReference>
<feature type="transmembrane region" description="Helical" evidence="6">
    <location>
        <begin position="156"/>
        <end position="176"/>
    </location>
</feature>
<dbReference type="PANTHER" id="PTHR21236">
    <property type="entry name" value="GOLGI MEMBRANE PROTEIN YIP1"/>
    <property type="match status" value="1"/>
</dbReference>
<feature type="transmembrane region" description="Helical" evidence="6">
    <location>
        <begin position="214"/>
        <end position="231"/>
    </location>
</feature>
<accession>A0A0G4FG04</accession>
<dbReference type="InParanoid" id="A0A0G4FG04"/>
<comment type="similarity">
    <text evidence="2">Belongs to the YIP1 family.</text>
</comment>
<dbReference type="PANTHER" id="PTHR21236:SF2">
    <property type="entry name" value="PROTEIN YIPF"/>
    <property type="match status" value="1"/>
</dbReference>
<reference evidence="7 8" key="1">
    <citation type="submission" date="2014-11" db="EMBL/GenBank/DDBJ databases">
        <authorList>
            <person name="Zhu J."/>
            <person name="Qi W."/>
            <person name="Song R."/>
        </authorList>
    </citation>
    <scope>NUCLEOTIDE SEQUENCE [LARGE SCALE GENOMIC DNA]</scope>
</reference>
<feature type="transmembrane region" description="Helical" evidence="6">
    <location>
        <begin position="182"/>
        <end position="202"/>
    </location>
</feature>
<evidence type="ECO:0008006" key="9">
    <source>
        <dbReference type="Google" id="ProtNLM"/>
    </source>
</evidence>
<dbReference type="STRING" id="1169540.A0A0G4FG04"/>
<evidence type="ECO:0000256" key="4">
    <source>
        <dbReference type="ARBA" id="ARBA00022989"/>
    </source>
</evidence>
<dbReference type="AlphaFoldDB" id="A0A0G4FG04"/>
<name>A0A0G4FG04_VITBC</name>
<dbReference type="VEuPathDB" id="CryptoDB:Vbra_9112"/>
<keyword evidence="4 6" id="KW-1133">Transmembrane helix</keyword>
<keyword evidence="5 6" id="KW-0472">Membrane</keyword>
<proteinExistence type="inferred from homology"/>
<comment type="subcellular location">
    <subcellularLocation>
        <location evidence="1">Membrane</location>
        <topology evidence="1">Multi-pass membrane protein</topology>
    </subcellularLocation>
</comment>
<sequence length="232" mass="24871">MSGPLSHRGLGSTERGAAGEDLSFYGSGFARSGSMDQGMGGGGMGSMGPMGAVGGPEEEDFVDEPPLLEELGINPEHIFKRIKSVLLFQKLDHDLLVDCDMCGPLVIALALGFCLLFSGKIHFGYIYGLGITGCLGTYLLLNLMSQKEAIDVFRTASILGYGLLPVVGLAAISIIFSLRGTLGTILSPLCIIWCTATASRFFETALLMHHQRYLVAYPICLLYTCFVLITVF</sequence>
<evidence type="ECO:0000256" key="1">
    <source>
        <dbReference type="ARBA" id="ARBA00004141"/>
    </source>
</evidence>
<evidence type="ECO:0000256" key="2">
    <source>
        <dbReference type="ARBA" id="ARBA00010596"/>
    </source>
</evidence>
<dbReference type="InterPro" id="IPR045231">
    <property type="entry name" value="Yip1/4-like"/>
</dbReference>
<dbReference type="Proteomes" id="UP000041254">
    <property type="component" value="Unassembled WGS sequence"/>
</dbReference>
<dbReference type="GO" id="GO:0048280">
    <property type="term" value="P:vesicle fusion with Golgi apparatus"/>
    <property type="evidence" value="ECO:0007669"/>
    <property type="project" value="TreeGrafter"/>
</dbReference>
<keyword evidence="3 6" id="KW-0812">Transmembrane</keyword>
<keyword evidence="8" id="KW-1185">Reference proteome</keyword>
<evidence type="ECO:0000313" key="8">
    <source>
        <dbReference type="Proteomes" id="UP000041254"/>
    </source>
</evidence>
<dbReference type="OMA" id="HIRAKSM"/>
<gene>
    <name evidence="7" type="ORF">Vbra_9112</name>
</gene>
<evidence type="ECO:0000256" key="6">
    <source>
        <dbReference type="SAM" id="Phobius"/>
    </source>
</evidence>
<evidence type="ECO:0000256" key="3">
    <source>
        <dbReference type="ARBA" id="ARBA00022692"/>
    </source>
</evidence>